<feature type="domain" description="PNPLA" evidence="6">
    <location>
        <begin position="16"/>
        <end position="221"/>
    </location>
</feature>
<evidence type="ECO:0000313" key="7">
    <source>
        <dbReference type="EMBL" id="MBB3939384.1"/>
    </source>
</evidence>
<evidence type="ECO:0000256" key="2">
    <source>
        <dbReference type="ARBA" id="ARBA00022963"/>
    </source>
</evidence>
<evidence type="ECO:0000256" key="1">
    <source>
        <dbReference type="ARBA" id="ARBA00022801"/>
    </source>
</evidence>
<dbReference type="Proteomes" id="UP000561459">
    <property type="component" value="Unassembled WGS sequence"/>
</dbReference>
<dbReference type="InterPro" id="IPR016035">
    <property type="entry name" value="Acyl_Trfase/lysoPLipase"/>
</dbReference>
<feature type="active site" description="Nucleophile" evidence="4">
    <location>
        <position position="49"/>
    </location>
</feature>
<dbReference type="InterPro" id="IPR002641">
    <property type="entry name" value="PNPLA_dom"/>
</dbReference>
<keyword evidence="1 4" id="KW-0378">Hydrolase</keyword>
<organism evidence="7 8">
    <name type="scientific">Novosphingobium fluoreni</name>
    <dbReference type="NCBI Taxonomy" id="1391222"/>
    <lineage>
        <taxon>Bacteria</taxon>
        <taxon>Pseudomonadati</taxon>
        <taxon>Pseudomonadota</taxon>
        <taxon>Alphaproteobacteria</taxon>
        <taxon>Sphingomonadales</taxon>
        <taxon>Sphingomonadaceae</taxon>
        <taxon>Novosphingobium</taxon>
    </lineage>
</organism>
<dbReference type="AlphaFoldDB" id="A0A7W6C0D4"/>
<evidence type="ECO:0000256" key="5">
    <source>
        <dbReference type="SAM" id="MobiDB-lite"/>
    </source>
</evidence>
<feature type="short sequence motif" description="DGA/G" evidence="4">
    <location>
        <begin position="208"/>
        <end position="210"/>
    </location>
</feature>
<dbReference type="GO" id="GO:0016787">
    <property type="term" value="F:hydrolase activity"/>
    <property type="evidence" value="ECO:0007669"/>
    <property type="project" value="UniProtKB-UniRule"/>
</dbReference>
<evidence type="ECO:0000259" key="6">
    <source>
        <dbReference type="PROSITE" id="PS51635"/>
    </source>
</evidence>
<sequence>MTKPIEAARQASAIALVLQGGGALGAYQAGVYQALLGEDIQPDWVAGISIGAINAAIIAGNPPGQRLQRLRDFWYGISRELRYRLSQPLNFARRMFNEGSAGYAATFGLPGFFTPRFPPLPIEWPAEIGQLSFYDTTPLRQTLLDLVDFDLLNNGPIRFSVGAVNVMNGNFAYFDNREQTIGPEHIMASGALPPGFPPVQIGDEWFWDGGLVSNTPLQYVLDHRAQDDMTVFQVDLFSSRGHVPRTMADVLQREKDIRFSSRTRLNVNQSKQVEALRAAARRLAKRLPSELRQDPDLLALLKEEREGNVTVMHLINRCTSYESASKDYEFSRQTVVEHWNDGFEDAHYSLAHPDWIGRTRAEDAITTFDLATDRPRDAASQRTNQKPAPETVRNS</sequence>
<dbReference type="RefSeq" id="WP_183616162.1">
    <property type="nucleotide sequence ID" value="NZ_JACIDY010000002.1"/>
</dbReference>
<dbReference type="Pfam" id="PF01734">
    <property type="entry name" value="Patatin"/>
    <property type="match status" value="1"/>
</dbReference>
<dbReference type="PANTHER" id="PTHR14226:SF57">
    <property type="entry name" value="BLR7027 PROTEIN"/>
    <property type="match status" value="1"/>
</dbReference>
<dbReference type="SUPFAM" id="SSF52151">
    <property type="entry name" value="FabD/lysophospholipase-like"/>
    <property type="match status" value="1"/>
</dbReference>
<reference evidence="7 8" key="1">
    <citation type="submission" date="2020-08" db="EMBL/GenBank/DDBJ databases">
        <title>Genomic Encyclopedia of Type Strains, Phase IV (KMG-IV): sequencing the most valuable type-strain genomes for metagenomic binning, comparative biology and taxonomic classification.</title>
        <authorList>
            <person name="Goeker M."/>
        </authorList>
    </citation>
    <scope>NUCLEOTIDE SEQUENCE [LARGE SCALE GENOMIC DNA]</scope>
    <source>
        <strain evidence="7 8">DSM 27568</strain>
    </source>
</reference>
<gene>
    <name evidence="7" type="ORF">GGR39_001024</name>
</gene>
<accession>A0A7W6C0D4</accession>
<dbReference type="InterPro" id="IPR021095">
    <property type="entry name" value="DUF3734"/>
</dbReference>
<feature type="short sequence motif" description="GXGXXG" evidence="4">
    <location>
        <begin position="20"/>
        <end position="25"/>
    </location>
</feature>
<feature type="region of interest" description="Disordered" evidence="5">
    <location>
        <begin position="370"/>
        <end position="395"/>
    </location>
</feature>
<dbReference type="CDD" id="cd07209">
    <property type="entry name" value="Pat_hypo_Ecoli_Z1214_like"/>
    <property type="match status" value="1"/>
</dbReference>
<dbReference type="Gene3D" id="3.40.1090.10">
    <property type="entry name" value="Cytosolic phospholipase A2 catalytic domain"/>
    <property type="match status" value="2"/>
</dbReference>
<dbReference type="InterPro" id="IPR050301">
    <property type="entry name" value="NTE"/>
</dbReference>
<feature type="compositionally biased region" description="Polar residues" evidence="5">
    <location>
        <begin position="380"/>
        <end position="395"/>
    </location>
</feature>
<keyword evidence="8" id="KW-1185">Reference proteome</keyword>
<keyword evidence="2 4" id="KW-0442">Lipid degradation</keyword>
<dbReference type="PROSITE" id="PS51635">
    <property type="entry name" value="PNPLA"/>
    <property type="match status" value="1"/>
</dbReference>
<name>A0A7W6C0D4_9SPHN</name>
<dbReference type="GO" id="GO:0016042">
    <property type="term" value="P:lipid catabolic process"/>
    <property type="evidence" value="ECO:0007669"/>
    <property type="project" value="UniProtKB-UniRule"/>
</dbReference>
<protein>
    <submittedName>
        <fullName evidence="7">NTE family protein</fullName>
    </submittedName>
</protein>
<evidence type="ECO:0000313" key="8">
    <source>
        <dbReference type="Proteomes" id="UP000561459"/>
    </source>
</evidence>
<dbReference type="Pfam" id="PF12536">
    <property type="entry name" value="DUF3734"/>
    <property type="match status" value="1"/>
</dbReference>
<feature type="short sequence motif" description="GXSXG" evidence="4">
    <location>
        <begin position="47"/>
        <end position="51"/>
    </location>
</feature>
<feature type="active site" description="Proton acceptor" evidence="4">
    <location>
        <position position="208"/>
    </location>
</feature>
<evidence type="ECO:0000256" key="3">
    <source>
        <dbReference type="ARBA" id="ARBA00023098"/>
    </source>
</evidence>
<dbReference type="PANTHER" id="PTHR14226">
    <property type="entry name" value="NEUROPATHY TARGET ESTERASE/SWISS CHEESE D.MELANOGASTER"/>
    <property type="match status" value="1"/>
</dbReference>
<keyword evidence="3 4" id="KW-0443">Lipid metabolism</keyword>
<proteinExistence type="predicted"/>
<dbReference type="EMBL" id="JACIDY010000002">
    <property type="protein sequence ID" value="MBB3939384.1"/>
    <property type="molecule type" value="Genomic_DNA"/>
</dbReference>
<evidence type="ECO:0000256" key="4">
    <source>
        <dbReference type="PROSITE-ProRule" id="PRU01161"/>
    </source>
</evidence>
<comment type="caution">
    <text evidence="7">The sequence shown here is derived from an EMBL/GenBank/DDBJ whole genome shotgun (WGS) entry which is preliminary data.</text>
</comment>